<dbReference type="SMART" id="SM00065">
    <property type="entry name" value="GAF"/>
    <property type="match status" value="1"/>
</dbReference>
<dbReference type="Gene3D" id="3.30.450.20">
    <property type="entry name" value="PAS domain"/>
    <property type="match status" value="1"/>
</dbReference>
<dbReference type="InterPro" id="IPR003018">
    <property type="entry name" value="GAF"/>
</dbReference>
<dbReference type="SUPFAM" id="SSF55785">
    <property type="entry name" value="PYP-like sensor domain (PAS domain)"/>
    <property type="match status" value="1"/>
</dbReference>
<dbReference type="InterPro" id="IPR013656">
    <property type="entry name" value="PAS_4"/>
</dbReference>
<evidence type="ECO:0000259" key="1">
    <source>
        <dbReference type="PROSITE" id="PS50113"/>
    </source>
</evidence>
<dbReference type="InterPro" id="IPR035965">
    <property type="entry name" value="PAS-like_dom_sf"/>
</dbReference>
<dbReference type="InterPro" id="IPR000700">
    <property type="entry name" value="PAS-assoc_C"/>
</dbReference>
<dbReference type="InterPro" id="IPR036097">
    <property type="entry name" value="HisK_dim/P_sf"/>
</dbReference>
<dbReference type="InterPro" id="IPR029016">
    <property type="entry name" value="GAF-like_dom_sf"/>
</dbReference>
<keyword evidence="3" id="KW-1185">Reference proteome</keyword>
<gene>
    <name evidence="2" type="ORF">GO816_10460</name>
</gene>
<name>A0A6I4ID76_9SPHI</name>
<dbReference type="SUPFAM" id="SSF47384">
    <property type="entry name" value="Homodimeric domain of signal transducing histidine kinase"/>
    <property type="match status" value="1"/>
</dbReference>
<feature type="domain" description="PAC" evidence="1">
    <location>
        <begin position="253"/>
        <end position="305"/>
    </location>
</feature>
<dbReference type="OrthoDB" id="741455at2"/>
<dbReference type="RefSeq" id="WP_157541844.1">
    <property type="nucleotide sequence ID" value="NZ_WQLA01000003.1"/>
</dbReference>
<protein>
    <submittedName>
        <fullName evidence="2">GAF domain-containing protein</fullName>
    </submittedName>
</protein>
<dbReference type="PANTHER" id="PTHR43102:SF2">
    <property type="entry name" value="GAF DOMAIN-CONTAINING PROTEIN"/>
    <property type="match status" value="1"/>
</dbReference>
<dbReference type="PANTHER" id="PTHR43102">
    <property type="entry name" value="SLR1143 PROTEIN"/>
    <property type="match status" value="1"/>
</dbReference>
<dbReference type="InterPro" id="IPR000014">
    <property type="entry name" value="PAS"/>
</dbReference>
<dbReference type="GO" id="GO:0000155">
    <property type="term" value="F:phosphorelay sensor kinase activity"/>
    <property type="evidence" value="ECO:0007669"/>
    <property type="project" value="InterPro"/>
</dbReference>
<dbReference type="AlphaFoldDB" id="A0A6I4ID76"/>
<dbReference type="Pfam" id="PF01590">
    <property type="entry name" value="GAF"/>
    <property type="match status" value="1"/>
</dbReference>
<dbReference type="EMBL" id="WQLA01000003">
    <property type="protein sequence ID" value="MVN91546.1"/>
    <property type="molecule type" value="Genomic_DNA"/>
</dbReference>
<accession>A0A6I4ID76</accession>
<comment type="caution">
    <text evidence="2">The sequence shown here is derived from an EMBL/GenBank/DDBJ whole genome shotgun (WGS) entry which is preliminary data.</text>
</comment>
<evidence type="ECO:0000313" key="3">
    <source>
        <dbReference type="Proteomes" id="UP000434850"/>
    </source>
</evidence>
<dbReference type="SUPFAM" id="SSF55781">
    <property type="entry name" value="GAF domain-like"/>
    <property type="match status" value="1"/>
</dbReference>
<dbReference type="PROSITE" id="PS50113">
    <property type="entry name" value="PAC"/>
    <property type="match status" value="1"/>
</dbReference>
<organism evidence="2 3">
    <name type="scientific">Mucilaginibacter aquatilis</name>
    <dbReference type="NCBI Taxonomy" id="1517760"/>
    <lineage>
        <taxon>Bacteria</taxon>
        <taxon>Pseudomonadati</taxon>
        <taxon>Bacteroidota</taxon>
        <taxon>Sphingobacteriia</taxon>
        <taxon>Sphingobacteriales</taxon>
        <taxon>Sphingobacteriaceae</taxon>
        <taxon>Mucilaginibacter</taxon>
    </lineage>
</organism>
<proteinExistence type="predicted"/>
<dbReference type="NCBIfam" id="TIGR00229">
    <property type="entry name" value="sensory_box"/>
    <property type="match status" value="1"/>
</dbReference>
<sequence>MSNEFERLRAVNRFNNLDAGIKTDLNELVELIAGICKVPVALVTLVDDKMQWFKASLGVGDLTCNERELSFCNETISQTDVLVVPDASKDDRFADLPVVKNEPHIKFYAGAPLVTFDGHAVGTLCVLDVKPSKLTDLQIRTLKTLSRQVLNLIELNWSMQSLLEQSLLNQQHNKAFEDSELKLKAIFDSTKDIHILIGRKMEVLAFNKAAYNYIKNKYEKDLRVGAHLLNITNQLLTTQTANQIKEALDGKVVEVEWQINHDSPTSCWLSISFRPVFNNDGIVTGVAINAADITTQKLHAMQIEEQNAALQRIATIQSHELRRPVASLLGLLEVIKLDESYTENVFYRMIETTVHELDNKIKTIVHESESTIKETREIIPETKGSC</sequence>
<dbReference type="Pfam" id="PF08448">
    <property type="entry name" value="PAS_4"/>
    <property type="match status" value="1"/>
</dbReference>
<evidence type="ECO:0000313" key="2">
    <source>
        <dbReference type="EMBL" id="MVN91546.1"/>
    </source>
</evidence>
<dbReference type="Gene3D" id="1.10.287.130">
    <property type="match status" value="1"/>
</dbReference>
<dbReference type="Proteomes" id="UP000434850">
    <property type="component" value="Unassembled WGS sequence"/>
</dbReference>
<reference evidence="2 3" key="1">
    <citation type="submission" date="2019-12" db="EMBL/GenBank/DDBJ databases">
        <title>Mucilaginibacter sp. HME9299 genome sequencing and assembly.</title>
        <authorList>
            <person name="Kang H."/>
            <person name="Kim H."/>
            <person name="Joh K."/>
        </authorList>
    </citation>
    <scope>NUCLEOTIDE SEQUENCE [LARGE SCALE GENOMIC DNA]</scope>
    <source>
        <strain evidence="2 3">HME9299</strain>
    </source>
</reference>
<dbReference type="Gene3D" id="3.30.450.40">
    <property type="match status" value="1"/>
</dbReference>